<comment type="similarity">
    <text evidence="4">Belongs to the peptidase S8 family.</text>
</comment>
<dbReference type="Pfam" id="PF24476">
    <property type="entry name" value="DUF7580"/>
    <property type="match status" value="1"/>
</dbReference>
<evidence type="ECO:0000313" key="9">
    <source>
        <dbReference type="Proteomes" id="UP000182658"/>
    </source>
</evidence>
<dbReference type="PANTHER" id="PTHR35186:SF4">
    <property type="entry name" value="PRION-INHIBITION AND PROPAGATION HELO DOMAIN-CONTAINING PROTEIN"/>
    <property type="match status" value="1"/>
</dbReference>
<dbReference type="SUPFAM" id="SSF52743">
    <property type="entry name" value="Subtilisin-like"/>
    <property type="match status" value="1"/>
</dbReference>
<dbReference type="STRING" id="1408157.A0A1J7JQW2"/>
<protein>
    <submittedName>
        <fullName evidence="8">Uncharacterized protein</fullName>
    </submittedName>
</protein>
<dbReference type="InterPro" id="IPR023828">
    <property type="entry name" value="Peptidase_S8_Ser-AS"/>
</dbReference>
<dbReference type="Gene3D" id="3.40.50.200">
    <property type="entry name" value="Peptidase S8/S53 domain"/>
    <property type="match status" value="1"/>
</dbReference>
<evidence type="ECO:0000256" key="1">
    <source>
        <dbReference type="ARBA" id="ARBA00022670"/>
    </source>
</evidence>
<dbReference type="InterPro" id="IPR036852">
    <property type="entry name" value="Peptidase_S8/S53_dom_sf"/>
</dbReference>
<accession>A0A1J7JQW2</accession>
<evidence type="ECO:0000313" key="8">
    <source>
        <dbReference type="EMBL" id="OIW31748.1"/>
    </source>
</evidence>
<evidence type="ECO:0000256" key="3">
    <source>
        <dbReference type="ARBA" id="ARBA00022825"/>
    </source>
</evidence>
<evidence type="ECO:0000259" key="7">
    <source>
        <dbReference type="Pfam" id="PF24476"/>
    </source>
</evidence>
<dbReference type="PROSITE" id="PS00138">
    <property type="entry name" value="SUBTILASE_SER"/>
    <property type="match status" value="1"/>
</dbReference>
<evidence type="ECO:0000259" key="6">
    <source>
        <dbReference type="Pfam" id="PF00082"/>
    </source>
</evidence>
<feature type="active site" description="Charge relay system" evidence="4">
    <location>
        <position position="846"/>
    </location>
</feature>
<evidence type="ECO:0000256" key="4">
    <source>
        <dbReference type="PROSITE-ProRule" id="PRU01240"/>
    </source>
</evidence>
<feature type="active site" description="Charge relay system" evidence="4">
    <location>
        <position position="648"/>
    </location>
</feature>
<dbReference type="PRINTS" id="PR00723">
    <property type="entry name" value="SUBTILISIN"/>
</dbReference>
<sequence length="937" mass="104971">MDDDDDTDAPSLLQSVLALFAGKRPQRSAKPASLRSRKRQAWLRADSFMQRDDLREADPASIKRTLRAFEHLVQDDPHREIDFNFEEHGNERFPNLRRMVENPSRDPHADLGAAIRVGKRGRECDDAIQELSQMEQDRKKRRVLPREEPTREYSLDDPDANFAVLMRRHLVALDNALRRHWVCVCQKCSGLSVRLSLPQHKQGANLESEANFEVFFGVRSVPASILQEARITVKDLHNSLIRRSSAPIPSIPPAFDHHILCQSITESLGQRNCLHFALEDGVFQRLRPQLKTFGSDRMSSTVSLSALFQRQQELPGGKSVLPFKGKAVLAATLASALLPFLETPWLQFSFNHSKIQFFEPRQNGELPDITKPFLALEHIPVMPARSTTDTRDASKHIFHPNASVLALGILLCELHFCTPVELMAKETPAAGVPSARNINDDCYTCLDKLQILEDDAGVDYYLATKACLTGEYYPIGQQVEFDDVSVQRLFYQNVVKRLENVIFKAWGIRLGDLGSFDARKNESCWGPIGREVVRLQAGQVDPQMANDASARGNWQRSMSDSAPVSYLRSDMVPRLSGQPSPGSQAQGHLAKPSEKSMHFFDASQHMGPGPESENPLSERWMDNLLSSISRYVDPVLDLVEPVRIAILDSGLDPTNPFLIEDQQQANPQIKEARSFVHGTQPHEIQDEIGHGTHALGLLLKVAPCAEIYVAKVARRETLDPNTFNDITKAIDHAVKEWKVDIISMSFGIREYNEPMSNAIANALNERTLLFAAASNDGANLDRAFPAQYPGVFCIHSTDGNGNPSDFNPTASEKDVNYSLLGQQVSSHWPAGVNGHNQPVKSLSGTSVATPIAAGLAASVLSFVRRQDRQVAVESERLGQWLKRDNSMDMVLNSMVRRRRGPGYDYITPETLFDSGSTEEDVYRKIRDIKRTMYRYQK</sequence>
<dbReference type="Pfam" id="PF00082">
    <property type="entry name" value="Peptidase_S8"/>
    <property type="match status" value="1"/>
</dbReference>
<feature type="region of interest" description="Disordered" evidence="5">
    <location>
        <begin position="571"/>
        <end position="593"/>
    </location>
</feature>
<dbReference type="InterPro" id="IPR015500">
    <property type="entry name" value="Peptidase_S8_subtilisin-rel"/>
</dbReference>
<keyword evidence="9" id="KW-1185">Reference proteome</keyword>
<feature type="domain" description="DUF7580" evidence="7">
    <location>
        <begin position="166"/>
        <end position="500"/>
    </location>
</feature>
<dbReference type="CDD" id="cd00306">
    <property type="entry name" value="Peptidases_S8_S53"/>
    <property type="match status" value="1"/>
</dbReference>
<dbReference type="Proteomes" id="UP000182658">
    <property type="component" value="Unassembled WGS sequence"/>
</dbReference>
<keyword evidence="1 4" id="KW-0645">Protease</keyword>
<dbReference type="InterPro" id="IPR000209">
    <property type="entry name" value="Peptidase_S8/S53_dom"/>
</dbReference>
<feature type="compositionally biased region" description="Polar residues" evidence="5">
    <location>
        <begin position="577"/>
        <end position="586"/>
    </location>
</feature>
<dbReference type="PANTHER" id="PTHR35186">
    <property type="entry name" value="ANK_REP_REGION DOMAIN-CONTAINING PROTEIN"/>
    <property type="match status" value="1"/>
</dbReference>
<proteinExistence type="inferred from homology"/>
<dbReference type="GO" id="GO:0004252">
    <property type="term" value="F:serine-type endopeptidase activity"/>
    <property type="evidence" value="ECO:0007669"/>
    <property type="project" value="UniProtKB-UniRule"/>
</dbReference>
<feature type="domain" description="Peptidase S8/S53" evidence="6">
    <location>
        <begin position="642"/>
        <end position="862"/>
    </location>
</feature>
<keyword evidence="2 4" id="KW-0378">Hydrolase</keyword>
<dbReference type="PROSITE" id="PS51892">
    <property type="entry name" value="SUBTILASE"/>
    <property type="match status" value="1"/>
</dbReference>
<reference evidence="8 9" key="1">
    <citation type="submission" date="2016-10" db="EMBL/GenBank/DDBJ databases">
        <title>Draft genome sequence of Coniochaeta ligniaria NRRL30616, a lignocellulolytic fungus for bioabatement of inhibitors in plant biomass hydrolysates.</title>
        <authorList>
            <consortium name="DOE Joint Genome Institute"/>
            <person name="Jimenez D.J."/>
            <person name="Hector R.E."/>
            <person name="Riley R."/>
            <person name="Sun H."/>
            <person name="Grigoriev I.V."/>
            <person name="Van Elsas J.D."/>
            <person name="Nichols N.N."/>
        </authorList>
    </citation>
    <scope>NUCLEOTIDE SEQUENCE [LARGE SCALE GENOMIC DNA]</scope>
    <source>
        <strain evidence="8 9">NRRL 30616</strain>
    </source>
</reference>
<name>A0A1J7JQW2_9PEZI</name>
<dbReference type="GO" id="GO:0006508">
    <property type="term" value="P:proteolysis"/>
    <property type="evidence" value="ECO:0007669"/>
    <property type="project" value="UniProtKB-KW"/>
</dbReference>
<dbReference type="InParanoid" id="A0A1J7JQW2"/>
<dbReference type="InterPro" id="IPR056002">
    <property type="entry name" value="DUF7580"/>
</dbReference>
<evidence type="ECO:0000256" key="5">
    <source>
        <dbReference type="SAM" id="MobiDB-lite"/>
    </source>
</evidence>
<feature type="active site" description="Charge relay system" evidence="4">
    <location>
        <position position="690"/>
    </location>
</feature>
<dbReference type="OrthoDB" id="206201at2759"/>
<dbReference type="EMBL" id="KV875095">
    <property type="protein sequence ID" value="OIW31748.1"/>
    <property type="molecule type" value="Genomic_DNA"/>
</dbReference>
<evidence type="ECO:0000256" key="2">
    <source>
        <dbReference type="ARBA" id="ARBA00022801"/>
    </source>
</evidence>
<organism evidence="8 9">
    <name type="scientific">Coniochaeta ligniaria NRRL 30616</name>
    <dbReference type="NCBI Taxonomy" id="1408157"/>
    <lineage>
        <taxon>Eukaryota</taxon>
        <taxon>Fungi</taxon>
        <taxon>Dikarya</taxon>
        <taxon>Ascomycota</taxon>
        <taxon>Pezizomycotina</taxon>
        <taxon>Sordariomycetes</taxon>
        <taxon>Sordariomycetidae</taxon>
        <taxon>Coniochaetales</taxon>
        <taxon>Coniochaetaceae</taxon>
        <taxon>Coniochaeta</taxon>
    </lineage>
</organism>
<gene>
    <name evidence="8" type="ORF">CONLIGDRAFT_629428</name>
</gene>
<dbReference type="AlphaFoldDB" id="A0A1J7JQW2"/>
<keyword evidence="3 4" id="KW-0720">Serine protease</keyword>